<reference evidence="1 2" key="1">
    <citation type="submission" date="2023-10" db="EMBL/GenBank/DDBJ databases">
        <title>Description of Microbulbifer bruguierae sp. nov., isolated from the sediments of mangrove plant Bruguiera sexangula and comparative genomic analyses of the genus Microbulbifer.</title>
        <authorList>
            <person name="Long M."/>
        </authorList>
    </citation>
    <scope>NUCLEOTIDE SEQUENCE [LARGE SCALE GENOMIC DNA]</scope>
    <source>
        <strain evidence="1 2">SPO729</strain>
    </source>
</reference>
<dbReference type="RefSeq" id="WP_318953887.1">
    <property type="nucleotide sequence ID" value="NZ_CP137555.1"/>
</dbReference>
<dbReference type="InterPro" id="IPR012347">
    <property type="entry name" value="Ferritin-like"/>
</dbReference>
<protein>
    <submittedName>
        <fullName evidence="1">tRNA-(Ms[2]io[6]A)-hydroxylase</fullName>
    </submittedName>
</protein>
<evidence type="ECO:0000313" key="1">
    <source>
        <dbReference type="EMBL" id="WOX05415.1"/>
    </source>
</evidence>
<dbReference type="EMBL" id="CP137555">
    <property type="protein sequence ID" value="WOX05415.1"/>
    <property type="molecule type" value="Genomic_DNA"/>
</dbReference>
<dbReference type="SUPFAM" id="SSF47240">
    <property type="entry name" value="Ferritin-like"/>
    <property type="match status" value="1"/>
</dbReference>
<dbReference type="Proteomes" id="UP001302477">
    <property type="component" value="Chromosome"/>
</dbReference>
<dbReference type="PANTHER" id="PTHR42637:SF1">
    <property type="entry name" value="TRNA 2-(METHYLSULFANYL)-N(6)-ISOPENTENYLADENOSINE(37) HYDROXYLASE"/>
    <property type="match status" value="1"/>
</dbReference>
<dbReference type="InterPro" id="IPR009078">
    <property type="entry name" value="Ferritin-like_SF"/>
</dbReference>
<sequence length="206" mass="23570">MNHQVPDLSAIHEFLLCETPDAWVEAALAEPEMMLIDHANCEKKAAGTALNLMFRYLDNFDLLNKMSRLAREELRHFEQVIAIMKKRGIKYPHVTASRYAAGLREQVRGAEPGRLVDTLICGAIIEARSCERFAKIAPRLDDELQKFYLSLLKSEARHFRDYLTLAQKVTDEDIEARVQELLEIEKNLIESADQDFRFHSGVPSLA</sequence>
<dbReference type="InterPro" id="IPR010386">
    <property type="entry name" value="tRNA-Hydrxlase_MiaE"/>
</dbReference>
<evidence type="ECO:0000313" key="2">
    <source>
        <dbReference type="Proteomes" id="UP001302477"/>
    </source>
</evidence>
<dbReference type="KEGG" id="mpaf:R5R33_16975"/>
<dbReference type="PANTHER" id="PTHR42637">
    <property type="entry name" value="TRNA-(MS[2]IO[6]A)-HYDROXYLASE"/>
    <property type="match status" value="1"/>
</dbReference>
<dbReference type="GO" id="GO:0045301">
    <property type="term" value="F:tRNA 2-(methylsulfanyl)-N(6)-isopentenyladenosine(37) hydroxylase activity"/>
    <property type="evidence" value="ECO:0007669"/>
    <property type="project" value="InterPro"/>
</dbReference>
<dbReference type="Gene3D" id="1.20.1260.10">
    <property type="match status" value="1"/>
</dbReference>
<gene>
    <name evidence="1" type="ORF">R5R33_16975</name>
</gene>
<dbReference type="Pfam" id="PF06175">
    <property type="entry name" value="MiaE"/>
    <property type="match status" value="1"/>
</dbReference>
<dbReference type="AlphaFoldDB" id="A0AAU0MYX4"/>
<accession>A0AAU0MYX4</accession>
<dbReference type="GO" id="GO:0006400">
    <property type="term" value="P:tRNA modification"/>
    <property type="evidence" value="ECO:0007669"/>
    <property type="project" value="InterPro"/>
</dbReference>
<keyword evidence="2" id="KW-1185">Reference proteome</keyword>
<dbReference type="CDD" id="cd07910">
    <property type="entry name" value="MiaE"/>
    <property type="match status" value="1"/>
</dbReference>
<name>A0AAU0MYX4_9GAMM</name>
<organism evidence="1 2">
    <name type="scientific">Microbulbifer pacificus</name>
    <dbReference type="NCBI Taxonomy" id="407164"/>
    <lineage>
        <taxon>Bacteria</taxon>
        <taxon>Pseudomonadati</taxon>
        <taxon>Pseudomonadota</taxon>
        <taxon>Gammaproteobacteria</taxon>
        <taxon>Cellvibrionales</taxon>
        <taxon>Microbulbiferaceae</taxon>
        <taxon>Microbulbifer</taxon>
    </lineage>
</organism>
<proteinExistence type="predicted"/>
<dbReference type="PIRSF" id="PIRSF020736">
    <property type="entry name" value="MiaE"/>
    <property type="match status" value="1"/>
</dbReference>